<comment type="caution">
    <text evidence="8">The sequence shown here is derived from an EMBL/GenBank/DDBJ whole genome shotgun (WGS) entry which is preliminary data.</text>
</comment>
<keyword evidence="5" id="KW-0378">Hydrolase</keyword>
<reference evidence="8" key="1">
    <citation type="submission" date="2020-06" db="EMBL/GenBank/DDBJ databases">
        <authorList>
            <person name="Li T."/>
            <person name="Hu X."/>
            <person name="Zhang T."/>
            <person name="Song X."/>
            <person name="Zhang H."/>
            <person name="Dai N."/>
            <person name="Sheng W."/>
            <person name="Hou X."/>
            <person name="Wei L."/>
        </authorList>
    </citation>
    <scope>NUCLEOTIDE SEQUENCE</scope>
    <source>
        <strain evidence="8">KEN1</strain>
        <tissue evidence="8">Leaf</tissue>
    </source>
</reference>
<evidence type="ECO:0000313" key="8">
    <source>
        <dbReference type="EMBL" id="KAL0428430.1"/>
    </source>
</evidence>
<evidence type="ECO:0000259" key="7">
    <source>
        <dbReference type="Pfam" id="PF17917"/>
    </source>
</evidence>
<evidence type="ECO:0000256" key="4">
    <source>
        <dbReference type="ARBA" id="ARBA00022759"/>
    </source>
</evidence>
<evidence type="ECO:0000256" key="6">
    <source>
        <dbReference type="ARBA" id="ARBA00022918"/>
    </source>
</evidence>
<accession>A0AAW2VJL6</accession>
<keyword evidence="1" id="KW-0808">Transferase</keyword>
<name>A0AAW2VJL6_9LAMI</name>
<feature type="domain" description="Reverse transcriptase RNase H-like" evidence="7">
    <location>
        <begin position="116"/>
        <end position="193"/>
    </location>
</feature>
<dbReference type="GO" id="GO:0004519">
    <property type="term" value="F:endonuclease activity"/>
    <property type="evidence" value="ECO:0007669"/>
    <property type="project" value="UniProtKB-KW"/>
</dbReference>
<evidence type="ECO:0000256" key="5">
    <source>
        <dbReference type="ARBA" id="ARBA00022801"/>
    </source>
</evidence>
<reference evidence="8" key="2">
    <citation type="journal article" date="2024" name="Plant">
        <title>Genomic evolution and insights into agronomic trait innovations of Sesamum species.</title>
        <authorList>
            <person name="Miao H."/>
            <person name="Wang L."/>
            <person name="Qu L."/>
            <person name="Liu H."/>
            <person name="Sun Y."/>
            <person name="Le M."/>
            <person name="Wang Q."/>
            <person name="Wei S."/>
            <person name="Zheng Y."/>
            <person name="Lin W."/>
            <person name="Duan Y."/>
            <person name="Cao H."/>
            <person name="Xiong S."/>
            <person name="Wang X."/>
            <person name="Wei L."/>
            <person name="Li C."/>
            <person name="Ma Q."/>
            <person name="Ju M."/>
            <person name="Zhao R."/>
            <person name="Li G."/>
            <person name="Mu C."/>
            <person name="Tian Q."/>
            <person name="Mei H."/>
            <person name="Zhang T."/>
            <person name="Gao T."/>
            <person name="Zhang H."/>
        </authorList>
    </citation>
    <scope>NUCLEOTIDE SEQUENCE</scope>
    <source>
        <strain evidence="8">KEN1</strain>
    </source>
</reference>
<keyword evidence="6" id="KW-0695">RNA-directed DNA polymerase</keyword>
<keyword evidence="4" id="KW-0255">Endonuclease</keyword>
<keyword evidence="2" id="KW-0548">Nucleotidyltransferase</keyword>
<keyword evidence="3" id="KW-0540">Nuclease</keyword>
<dbReference type="Pfam" id="PF17917">
    <property type="entry name" value="RT_RNaseH"/>
    <property type="match status" value="1"/>
</dbReference>
<sequence>MRYQEKNLKKKSGKDPVLTEETEVKEKTLIKVQPAEELLPIELILGNLEKISQIGFQMENTILQETLRKAKNFELDISCQHAFEELKEYLARLPLLVKPSPGDTPYLYLSVTLGGGGRQMPIYYVSQVLTGAKGRYIPTEKIALALVVTARRLRPYFLSYPIGVRTNLPLKQTLGKPDTSWRLVKWAKELSEYDISYLRQAAIKAQALAKFVSEMTKPP</sequence>
<organism evidence="8">
    <name type="scientific">Sesamum latifolium</name>
    <dbReference type="NCBI Taxonomy" id="2727402"/>
    <lineage>
        <taxon>Eukaryota</taxon>
        <taxon>Viridiplantae</taxon>
        <taxon>Streptophyta</taxon>
        <taxon>Embryophyta</taxon>
        <taxon>Tracheophyta</taxon>
        <taxon>Spermatophyta</taxon>
        <taxon>Magnoliopsida</taxon>
        <taxon>eudicotyledons</taxon>
        <taxon>Gunneridae</taxon>
        <taxon>Pentapetalae</taxon>
        <taxon>asterids</taxon>
        <taxon>lamiids</taxon>
        <taxon>Lamiales</taxon>
        <taxon>Pedaliaceae</taxon>
        <taxon>Sesamum</taxon>
    </lineage>
</organism>
<protein>
    <recommendedName>
        <fullName evidence="7">Reverse transcriptase RNase H-like domain-containing protein</fullName>
    </recommendedName>
</protein>
<gene>
    <name evidence="8" type="ORF">Slati_3017800</name>
</gene>
<evidence type="ECO:0000256" key="2">
    <source>
        <dbReference type="ARBA" id="ARBA00022695"/>
    </source>
</evidence>
<dbReference type="AlphaFoldDB" id="A0AAW2VJL6"/>
<dbReference type="EMBL" id="JACGWN010000010">
    <property type="protein sequence ID" value="KAL0428430.1"/>
    <property type="molecule type" value="Genomic_DNA"/>
</dbReference>
<dbReference type="InterPro" id="IPR043502">
    <property type="entry name" value="DNA/RNA_pol_sf"/>
</dbReference>
<dbReference type="PANTHER" id="PTHR48475">
    <property type="entry name" value="RIBONUCLEASE H"/>
    <property type="match status" value="1"/>
</dbReference>
<dbReference type="GO" id="GO:0003964">
    <property type="term" value="F:RNA-directed DNA polymerase activity"/>
    <property type="evidence" value="ECO:0007669"/>
    <property type="project" value="UniProtKB-KW"/>
</dbReference>
<evidence type="ECO:0000256" key="3">
    <source>
        <dbReference type="ARBA" id="ARBA00022722"/>
    </source>
</evidence>
<dbReference type="PANTHER" id="PTHR48475:SF2">
    <property type="entry name" value="RIBONUCLEASE H"/>
    <property type="match status" value="1"/>
</dbReference>
<dbReference type="SUPFAM" id="SSF56672">
    <property type="entry name" value="DNA/RNA polymerases"/>
    <property type="match status" value="1"/>
</dbReference>
<proteinExistence type="predicted"/>
<dbReference type="InterPro" id="IPR041373">
    <property type="entry name" value="RT_RNaseH"/>
</dbReference>
<dbReference type="GO" id="GO:0016787">
    <property type="term" value="F:hydrolase activity"/>
    <property type="evidence" value="ECO:0007669"/>
    <property type="project" value="UniProtKB-KW"/>
</dbReference>
<evidence type="ECO:0000256" key="1">
    <source>
        <dbReference type="ARBA" id="ARBA00022679"/>
    </source>
</evidence>